<name>A0A5M4B5X8_9FLAO</name>
<dbReference type="EMBL" id="BLBC01000005">
    <property type="protein sequence ID" value="GET45013.1"/>
    <property type="molecule type" value="Genomic_DNA"/>
</dbReference>
<sequence>MIMSIHNLNNFHLSEEQMTAINDALTALEKAMEPLNVNLTPEDRNKYGRVNEQNKLLINKTYDYAVNRPELRSPDVDWDEFFRDYKSRNFLEGIISKLNSLSTRAINSKTYHDYDNYQDVLEDYAYTSYRVKSKKVGYEEKHREQKQFFAKTKRNAIKPEEPKTT</sequence>
<comment type="caution">
    <text evidence="1">The sequence shown here is derived from an EMBL/GenBank/DDBJ whole genome shotgun (WGS) entry which is preliminary data.</text>
</comment>
<dbReference type="AlphaFoldDB" id="A0A5M4B5X8"/>
<keyword evidence="2" id="KW-1185">Reference proteome</keyword>
<evidence type="ECO:0000313" key="2">
    <source>
        <dbReference type="Proteomes" id="UP000398217"/>
    </source>
</evidence>
<reference evidence="2" key="1">
    <citation type="journal article" date="2020" name="Int. J. Syst. Evol. Microbiol.">
        <title>Capnocytophaga felis sp. nov. isolated from the feline oral cavity.</title>
        <authorList>
            <person name="Suzuki M."/>
            <person name="Umeda K."/>
            <person name="Kimura M."/>
            <person name="Imaoka K."/>
            <person name="Morikawa S."/>
            <person name="Maeda K."/>
        </authorList>
    </citation>
    <scope>NUCLEOTIDE SEQUENCE [LARGE SCALE GENOMIC DNA]</scope>
    <source>
        <strain evidence="2">KC07070</strain>
    </source>
</reference>
<evidence type="ECO:0000313" key="1">
    <source>
        <dbReference type="EMBL" id="GET45013.1"/>
    </source>
</evidence>
<protein>
    <submittedName>
        <fullName evidence="1">Uncharacterized protein</fullName>
    </submittedName>
</protein>
<dbReference type="Proteomes" id="UP000398217">
    <property type="component" value="Unassembled WGS sequence"/>
</dbReference>
<proteinExistence type="predicted"/>
<organism evidence="1 2">
    <name type="scientific">Capnocytophaga felis</name>
    <dbReference type="NCBI Taxonomy" id="2267611"/>
    <lineage>
        <taxon>Bacteria</taxon>
        <taxon>Pseudomonadati</taxon>
        <taxon>Bacteroidota</taxon>
        <taxon>Flavobacteriia</taxon>
        <taxon>Flavobacteriales</taxon>
        <taxon>Flavobacteriaceae</taxon>
        <taxon>Capnocytophaga</taxon>
    </lineage>
</organism>
<gene>
    <name evidence="1" type="ORF">RCZ01_03150</name>
</gene>
<accession>A0A5M4B5X8</accession>